<dbReference type="Proteomes" id="UP000719916">
    <property type="component" value="Unassembled WGS sequence"/>
</dbReference>
<proteinExistence type="predicted"/>
<organism evidence="1 2">
    <name type="scientific">Enterocloster clostridioformis</name>
    <dbReference type="NCBI Taxonomy" id="1531"/>
    <lineage>
        <taxon>Bacteria</taxon>
        <taxon>Bacillati</taxon>
        <taxon>Bacillota</taxon>
        <taxon>Clostridia</taxon>
        <taxon>Lachnospirales</taxon>
        <taxon>Lachnospiraceae</taxon>
        <taxon>Enterocloster</taxon>
    </lineage>
</organism>
<protein>
    <recommendedName>
        <fullName evidence="3">Conjugal transfer protein</fullName>
    </recommendedName>
</protein>
<gene>
    <name evidence="1" type="ORF">G5B26_01415</name>
</gene>
<accession>A0ABD6LCB5</accession>
<dbReference type="InterPro" id="IPR025957">
    <property type="entry name" value="Cys_rich_KTR"/>
</dbReference>
<dbReference type="AlphaFoldDB" id="A0ABD6LCB5"/>
<dbReference type="EMBL" id="JAAISW010000001">
    <property type="protein sequence ID" value="NSJ42258.1"/>
    <property type="molecule type" value="Genomic_DNA"/>
</dbReference>
<dbReference type="RefSeq" id="WP_080633427.1">
    <property type="nucleotide sequence ID" value="NZ_BJLB01000001.1"/>
</dbReference>
<comment type="caution">
    <text evidence="1">The sequence shown here is derived from an EMBL/GenBank/DDBJ whole genome shotgun (WGS) entry which is preliminary data.</text>
</comment>
<evidence type="ECO:0008006" key="3">
    <source>
        <dbReference type="Google" id="ProtNLM"/>
    </source>
</evidence>
<sequence>MSAAYQTEWIHCPVCSNKTPDKIREDTILKNYPAITVY</sequence>
<name>A0ABD6LCB5_9FIRM</name>
<reference evidence="1 2" key="1">
    <citation type="journal article" date="2020" name="Cell Host Microbe">
        <title>Functional and Genomic Variation between Human-Derived Isolates of Lachnospiraceae Reveals Inter- and Intra-Species Diversity.</title>
        <authorList>
            <person name="Sorbara M.T."/>
            <person name="Littmann E.R."/>
            <person name="Fontana E."/>
            <person name="Moody T.U."/>
            <person name="Kohout C.E."/>
            <person name="Gjonbalaj M."/>
            <person name="Eaton V."/>
            <person name="Seok R."/>
            <person name="Leiner I.M."/>
            <person name="Pamer E.G."/>
        </authorList>
    </citation>
    <scope>NUCLEOTIDE SEQUENCE [LARGE SCALE GENOMIC DNA]</scope>
    <source>
        <strain evidence="1 2">MSK.2.26</strain>
    </source>
</reference>
<evidence type="ECO:0000313" key="2">
    <source>
        <dbReference type="Proteomes" id="UP000719916"/>
    </source>
</evidence>
<dbReference type="Pfam" id="PF14205">
    <property type="entry name" value="Cys_rich_KTR"/>
    <property type="match status" value="1"/>
</dbReference>
<evidence type="ECO:0000313" key="1">
    <source>
        <dbReference type="EMBL" id="NSJ42258.1"/>
    </source>
</evidence>